<protein>
    <submittedName>
        <fullName evidence="2">Uncharacterized protein</fullName>
    </submittedName>
</protein>
<proteinExistence type="predicted"/>
<feature type="transmembrane region" description="Helical" evidence="1">
    <location>
        <begin position="6"/>
        <end position="23"/>
    </location>
</feature>
<dbReference type="AlphaFoldDB" id="A0A1M6QVC1"/>
<sequence>MNIYFIIFVILIILLISITKWNFKRKIGISLLFFMISSILYLFLLKSLWSSSSHHNQTLQTQEFVETHLKKIKLINENTETIDISINFEYSPQEIKDKNLDITNYYNKEFLLFQLFYLGFAPMVKFLLRIIDLA</sequence>
<keyword evidence="1" id="KW-1133">Transmembrane helix</keyword>
<evidence type="ECO:0000256" key="1">
    <source>
        <dbReference type="SAM" id="Phobius"/>
    </source>
</evidence>
<dbReference type="EMBL" id="FRAV01000002">
    <property type="protein sequence ID" value="SHK24007.1"/>
    <property type="molecule type" value="Genomic_DNA"/>
</dbReference>
<dbReference type="Proteomes" id="UP000184364">
    <property type="component" value="Unassembled WGS sequence"/>
</dbReference>
<reference evidence="3" key="1">
    <citation type="submission" date="2016-11" db="EMBL/GenBank/DDBJ databases">
        <authorList>
            <person name="Varghese N."/>
            <person name="Submissions S."/>
        </authorList>
    </citation>
    <scope>NUCLEOTIDE SEQUENCE [LARGE SCALE GENOMIC DNA]</scope>
    <source>
        <strain evidence="3">DSM 26899</strain>
    </source>
</reference>
<keyword evidence="1" id="KW-0472">Membrane</keyword>
<organism evidence="2 3">
    <name type="scientific">Chryseobacterium polytrichastri</name>
    <dbReference type="NCBI Taxonomy" id="1302687"/>
    <lineage>
        <taxon>Bacteria</taxon>
        <taxon>Pseudomonadati</taxon>
        <taxon>Bacteroidota</taxon>
        <taxon>Flavobacteriia</taxon>
        <taxon>Flavobacteriales</taxon>
        <taxon>Weeksellaceae</taxon>
        <taxon>Chryseobacterium group</taxon>
        <taxon>Chryseobacterium</taxon>
    </lineage>
</organism>
<accession>A0A1M6QVC1</accession>
<feature type="transmembrane region" description="Helical" evidence="1">
    <location>
        <begin position="30"/>
        <end position="49"/>
    </location>
</feature>
<feature type="transmembrane region" description="Helical" evidence="1">
    <location>
        <begin position="110"/>
        <end position="128"/>
    </location>
</feature>
<name>A0A1M6QVC1_9FLAO</name>
<keyword evidence="1" id="KW-0812">Transmembrane</keyword>
<gene>
    <name evidence="2" type="ORF">SAMN05444267_1002100</name>
</gene>
<evidence type="ECO:0000313" key="3">
    <source>
        <dbReference type="Proteomes" id="UP000184364"/>
    </source>
</evidence>
<keyword evidence="3" id="KW-1185">Reference proteome</keyword>
<evidence type="ECO:0000313" key="2">
    <source>
        <dbReference type="EMBL" id="SHK24007.1"/>
    </source>
</evidence>